<organism evidence="2 3">
    <name type="scientific">Nocardioides endophyticus</name>
    <dbReference type="NCBI Taxonomy" id="1353775"/>
    <lineage>
        <taxon>Bacteria</taxon>
        <taxon>Bacillati</taxon>
        <taxon>Actinomycetota</taxon>
        <taxon>Actinomycetes</taxon>
        <taxon>Propionibacteriales</taxon>
        <taxon>Nocardioidaceae</taxon>
        <taxon>Nocardioides</taxon>
    </lineage>
</organism>
<keyword evidence="3" id="KW-1185">Reference proteome</keyword>
<evidence type="ECO:0000313" key="2">
    <source>
        <dbReference type="EMBL" id="GAA4743932.1"/>
    </source>
</evidence>
<keyword evidence="1" id="KW-1133">Transmembrane helix</keyword>
<protein>
    <submittedName>
        <fullName evidence="2">Uncharacterized protein</fullName>
    </submittedName>
</protein>
<dbReference type="Proteomes" id="UP001499882">
    <property type="component" value="Unassembled WGS sequence"/>
</dbReference>
<sequence length="241" mass="24596">MAISTPITPTPTQRPGSGWEPGRVVAAVAAVLFLLLGTGLLLGGGAARLADGPGRDDHGFLMSPAETWWSPGYAVQSERAEFHADATIVDLPGRVLGTMTATADPTAPGPVFIGVARSVDVDRYLGGVAHSTIVDPAGHHRNVMMPMARFFAGGPPSVAPAAADFWVASASGPGQQSITWEPANGSWTLVVMNSDGTTPVAANVAVGAEVPALGTLGNVLIVTGLVVMALSCVGMLLVVRR</sequence>
<evidence type="ECO:0000256" key="1">
    <source>
        <dbReference type="SAM" id="Phobius"/>
    </source>
</evidence>
<name>A0ABP8Z1S1_9ACTN</name>
<comment type="caution">
    <text evidence="2">The sequence shown here is derived from an EMBL/GenBank/DDBJ whole genome shotgun (WGS) entry which is preliminary data.</text>
</comment>
<feature type="transmembrane region" description="Helical" evidence="1">
    <location>
        <begin position="219"/>
        <end position="239"/>
    </location>
</feature>
<keyword evidence="1" id="KW-0812">Transmembrane</keyword>
<accession>A0ABP8Z1S1</accession>
<proteinExistence type="predicted"/>
<reference evidence="3" key="1">
    <citation type="journal article" date="2019" name="Int. J. Syst. Evol. Microbiol.">
        <title>The Global Catalogue of Microorganisms (GCM) 10K type strain sequencing project: providing services to taxonomists for standard genome sequencing and annotation.</title>
        <authorList>
            <consortium name="The Broad Institute Genomics Platform"/>
            <consortium name="The Broad Institute Genome Sequencing Center for Infectious Disease"/>
            <person name="Wu L."/>
            <person name="Ma J."/>
        </authorList>
    </citation>
    <scope>NUCLEOTIDE SEQUENCE [LARGE SCALE GENOMIC DNA]</scope>
    <source>
        <strain evidence="3">JCM 18532</strain>
    </source>
</reference>
<keyword evidence="1" id="KW-0472">Membrane</keyword>
<evidence type="ECO:0000313" key="3">
    <source>
        <dbReference type="Proteomes" id="UP001499882"/>
    </source>
</evidence>
<dbReference type="EMBL" id="BAABKN010000019">
    <property type="protein sequence ID" value="GAA4743932.1"/>
    <property type="molecule type" value="Genomic_DNA"/>
</dbReference>
<feature type="transmembrane region" description="Helical" evidence="1">
    <location>
        <begin position="24"/>
        <end position="47"/>
    </location>
</feature>
<gene>
    <name evidence="2" type="ORF">GCM10023350_30820</name>
</gene>